<dbReference type="NCBIfam" id="TIGR00254">
    <property type="entry name" value="GGDEF"/>
    <property type="match status" value="1"/>
</dbReference>
<dbReference type="InterPro" id="IPR029787">
    <property type="entry name" value="Nucleotide_cyclase"/>
</dbReference>
<dbReference type="Pfam" id="PF00990">
    <property type="entry name" value="GGDEF"/>
    <property type="match status" value="1"/>
</dbReference>
<dbReference type="SUPFAM" id="SSF55073">
    <property type="entry name" value="Nucleotide cyclase"/>
    <property type="match status" value="1"/>
</dbReference>
<name>A0A5B2XTN3_9PSEU</name>
<dbReference type="InterPro" id="IPR043128">
    <property type="entry name" value="Rev_trsase/Diguanyl_cyclase"/>
</dbReference>
<dbReference type="GO" id="GO:0052621">
    <property type="term" value="F:diguanylate cyclase activity"/>
    <property type="evidence" value="ECO:0007669"/>
    <property type="project" value="TreeGrafter"/>
</dbReference>
<feature type="transmembrane region" description="Helical" evidence="1">
    <location>
        <begin position="217"/>
        <end position="234"/>
    </location>
</feature>
<gene>
    <name evidence="3" type="ORF">F0L68_00430</name>
</gene>
<feature type="domain" description="GGDEF" evidence="2">
    <location>
        <begin position="272"/>
        <end position="410"/>
    </location>
</feature>
<dbReference type="InterPro" id="IPR000160">
    <property type="entry name" value="GGDEF_dom"/>
</dbReference>
<reference evidence="3 4" key="1">
    <citation type="submission" date="2019-09" db="EMBL/GenBank/DDBJ databases">
        <title>Goodfellowia gen. nov., a new genus of the Pseudonocardineae related to Actinoalloteichus, containing Goodfellowia coeruleoviolacea gen. nov., comb. nov. gen. nov., comb. nov.</title>
        <authorList>
            <person name="Labeda D."/>
        </authorList>
    </citation>
    <scope>NUCLEOTIDE SEQUENCE [LARGE SCALE GENOMIC DNA]</scope>
    <source>
        <strain evidence="3 4">AN110305</strain>
    </source>
</reference>
<dbReference type="CDD" id="cd01949">
    <property type="entry name" value="GGDEF"/>
    <property type="match status" value="1"/>
</dbReference>
<dbReference type="GO" id="GO:1902201">
    <property type="term" value="P:negative regulation of bacterial-type flagellum-dependent cell motility"/>
    <property type="evidence" value="ECO:0007669"/>
    <property type="project" value="TreeGrafter"/>
</dbReference>
<evidence type="ECO:0000259" key="2">
    <source>
        <dbReference type="PROSITE" id="PS50887"/>
    </source>
</evidence>
<organism evidence="3 4">
    <name type="scientific">Solihabitans fulvus</name>
    <dbReference type="NCBI Taxonomy" id="1892852"/>
    <lineage>
        <taxon>Bacteria</taxon>
        <taxon>Bacillati</taxon>
        <taxon>Actinomycetota</taxon>
        <taxon>Actinomycetes</taxon>
        <taxon>Pseudonocardiales</taxon>
        <taxon>Pseudonocardiaceae</taxon>
        <taxon>Solihabitans</taxon>
    </lineage>
</organism>
<feature type="transmembrane region" description="Helical" evidence="1">
    <location>
        <begin position="77"/>
        <end position="98"/>
    </location>
</feature>
<sequence length="421" mass="44659">MWSLPRGVLAYLLAVECLAVVGVVATARLAPITSHSLMWCGLLVVGAVAHLETARGIERIRELAAEGSPHAHLQSIWIFAGLLLLPPPLVVVVIAVSYAHSWVRVYHRRTTLHRKVFSAATVVLGCCAAGSALTLASAGHAAPYLMFLGGPWGLVALTVAAAAYFLVNYVLVVAAIIATNPETPGRTALGSLNDALTIGAAVGLGSGIALVTTVRPWLLPILMVTVLALHRGLLLPQFQAAARTDTKTGLVDPVFWHEVAGRELVRARRLGSMVAVLIIDLDHFKRVNDRYGHLAGDQVLREVANAIRREVRGVDLVGRYGGEEFAVVLPGTNYEEFTAIADRIRTDIGRLSVRVAALSLPATVDGLSASIGAAVYPDSGTDLTALLLAADAALYEAKDGGRNQIRLAASAHQIPQQVQRP</sequence>
<protein>
    <submittedName>
        <fullName evidence="3">GGDEF domain-containing protein</fullName>
    </submittedName>
</protein>
<keyword evidence="1" id="KW-0472">Membrane</keyword>
<dbReference type="PANTHER" id="PTHR45138">
    <property type="entry name" value="REGULATORY COMPONENTS OF SENSORY TRANSDUCTION SYSTEM"/>
    <property type="match status" value="1"/>
</dbReference>
<dbReference type="SMART" id="SM00267">
    <property type="entry name" value="GGDEF"/>
    <property type="match status" value="1"/>
</dbReference>
<dbReference type="PROSITE" id="PS50887">
    <property type="entry name" value="GGDEF"/>
    <property type="match status" value="1"/>
</dbReference>
<reference evidence="3 4" key="2">
    <citation type="submission" date="2019-09" db="EMBL/GenBank/DDBJ databases">
        <authorList>
            <person name="Jin C."/>
        </authorList>
    </citation>
    <scope>NUCLEOTIDE SEQUENCE [LARGE SCALE GENOMIC DNA]</scope>
    <source>
        <strain evidence="3 4">AN110305</strain>
    </source>
</reference>
<keyword evidence="4" id="KW-1185">Reference proteome</keyword>
<dbReference type="Proteomes" id="UP000323454">
    <property type="component" value="Unassembled WGS sequence"/>
</dbReference>
<evidence type="ECO:0000256" key="1">
    <source>
        <dbReference type="SAM" id="Phobius"/>
    </source>
</evidence>
<evidence type="ECO:0000313" key="4">
    <source>
        <dbReference type="Proteomes" id="UP000323454"/>
    </source>
</evidence>
<comment type="caution">
    <text evidence="3">The sequence shown here is derived from an EMBL/GenBank/DDBJ whole genome shotgun (WGS) entry which is preliminary data.</text>
</comment>
<proteinExistence type="predicted"/>
<dbReference type="AlphaFoldDB" id="A0A5B2XTN3"/>
<keyword evidence="1" id="KW-0812">Transmembrane</keyword>
<dbReference type="EMBL" id="VUOB01000001">
    <property type="protein sequence ID" value="KAA2267037.1"/>
    <property type="molecule type" value="Genomic_DNA"/>
</dbReference>
<dbReference type="GO" id="GO:0043709">
    <property type="term" value="P:cell adhesion involved in single-species biofilm formation"/>
    <property type="evidence" value="ECO:0007669"/>
    <property type="project" value="TreeGrafter"/>
</dbReference>
<dbReference type="GO" id="GO:0005886">
    <property type="term" value="C:plasma membrane"/>
    <property type="evidence" value="ECO:0007669"/>
    <property type="project" value="TreeGrafter"/>
</dbReference>
<feature type="transmembrane region" description="Helical" evidence="1">
    <location>
        <begin position="154"/>
        <end position="179"/>
    </location>
</feature>
<dbReference type="FunFam" id="3.30.70.270:FF:000001">
    <property type="entry name" value="Diguanylate cyclase domain protein"/>
    <property type="match status" value="1"/>
</dbReference>
<accession>A0A5B2XTN3</accession>
<keyword evidence="1" id="KW-1133">Transmembrane helix</keyword>
<dbReference type="Gene3D" id="3.30.70.270">
    <property type="match status" value="1"/>
</dbReference>
<feature type="transmembrane region" description="Helical" evidence="1">
    <location>
        <begin position="191"/>
        <end position="211"/>
    </location>
</feature>
<feature type="transmembrane region" description="Helical" evidence="1">
    <location>
        <begin position="119"/>
        <end position="142"/>
    </location>
</feature>
<dbReference type="OrthoDB" id="23692at2"/>
<dbReference type="PANTHER" id="PTHR45138:SF9">
    <property type="entry name" value="DIGUANYLATE CYCLASE DGCM-RELATED"/>
    <property type="match status" value="1"/>
</dbReference>
<feature type="transmembrane region" description="Helical" evidence="1">
    <location>
        <begin position="6"/>
        <end position="25"/>
    </location>
</feature>
<dbReference type="RefSeq" id="WP_149847345.1">
    <property type="nucleotide sequence ID" value="NZ_VUOB01000001.1"/>
</dbReference>
<dbReference type="InterPro" id="IPR050469">
    <property type="entry name" value="Diguanylate_Cyclase"/>
</dbReference>
<evidence type="ECO:0000313" key="3">
    <source>
        <dbReference type="EMBL" id="KAA2267037.1"/>
    </source>
</evidence>